<name>A0AAW2ES95_9HYME</name>
<comment type="caution">
    <text evidence="2">The sequence shown here is derived from an EMBL/GenBank/DDBJ whole genome shotgun (WGS) entry which is preliminary data.</text>
</comment>
<evidence type="ECO:0000313" key="3">
    <source>
        <dbReference type="Proteomes" id="UP001430953"/>
    </source>
</evidence>
<keyword evidence="1" id="KW-0472">Membrane</keyword>
<protein>
    <submittedName>
        <fullName evidence="2">Uncharacterized protein</fullName>
    </submittedName>
</protein>
<feature type="transmembrane region" description="Helical" evidence="1">
    <location>
        <begin position="20"/>
        <end position="36"/>
    </location>
</feature>
<keyword evidence="3" id="KW-1185">Reference proteome</keyword>
<feature type="transmembrane region" description="Helical" evidence="1">
    <location>
        <begin position="48"/>
        <end position="69"/>
    </location>
</feature>
<reference evidence="2 3" key="1">
    <citation type="submission" date="2023-03" db="EMBL/GenBank/DDBJ databases">
        <title>High recombination rates correlate with genetic variation in Cardiocondyla obscurior ants.</title>
        <authorList>
            <person name="Errbii M."/>
        </authorList>
    </citation>
    <scope>NUCLEOTIDE SEQUENCE [LARGE SCALE GENOMIC DNA]</scope>
    <source>
        <strain evidence="2">Alpha-2009</strain>
        <tissue evidence="2">Whole body</tissue>
    </source>
</reference>
<organism evidence="2 3">
    <name type="scientific">Cardiocondyla obscurior</name>
    <dbReference type="NCBI Taxonomy" id="286306"/>
    <lineage>
        <taxon>Eukaryota</taxon>
        <taxon>Metazoa</taxon>
        <taxon>Ecdysozoa</taxon>
        <taxon>Arthropoda</taxon>
        <taxon>Hexapoda</taxon>
        <taxon>Insecta</taxon>
        <taxon>Pterygota</taxon>
        <taxon>Neoptera</taxon>
        <taxon>Endopterygota</taxon>
        <taxon>Hymenoptera</taxon>
        <taxon>Apocrita</taxon>
        <taxon>Aculeata</taxon>
        <taxon>Formicoidea</taxon>
        <taxon>Formicidae</taxon>
        <taxon>Myrmicinae</taxon>
        <taxon>Cardiocondyla</taxon>
    </lineage>
</organism>
<dbReference type="AlphaFoldDB" id="A0AAW2ES95"/>
<dbReference type="Proteomes" id="UP001430953">
    <property type="component" value="Unassembled WGS sequence"/>
</dbReference>
<sequence length="103" mass="11972">MHMQTIRQSTLRWTDSAAAYRLWPLMGLIKLTGILIPSKSATNRYRLYFHVSNIFVRLSFLSTVVHYVITFDKKRKKNLLKTNILLTKFLGISVFIGHVDDTT</sequence>
<evidence type="ECO:0000313" key="2">
    <source>
        <dbReference type="EMBL" id="KAL0106644.1"/>
    </source>
</evidence>
<gene>
    <name evidence="2" type="ORF">PUN28_015296</name>
</gene>
<dbReference type="EMBL" id="JADYXP020000017">
    <property type="protein sequence ID" value="KAL0106644.1"/>
    <property type="molecule type" value="Genomic_DNA"/>
</dbReference>
<keyword evidence="1" id="KW-0812">Transmembrane</keyword>
<evidence type="ECO:0000256" key="1">
    <source>
        <dbReference type="SAM" id="Phobius"/>
    </source>
</evidence>
<keyword evidence="1" id="KW-1133">Transmembrane helix</keyword>
<accession>A0AAW2ES95</accession>
<proteinExistence type="predicted"/>